<dbReference type="WBParaSite" id="jg22521">
    <property type="protein sequence ID" value="jg22521"/>
    <property type="gene ID" value="jg22521"/>
</dbReference>
<reference evidence="3" key="1">
    <citation type="submission" date="2022-11" db="UniProtKB">
        <authorList>
            <consortium name="WormBaseParasite"/>
        </authorList>
    </citation>
    <scope>IDENTIFICATION</scope>
</reference>
<evidence type="ECO:0000313" key="2">
    <source>
        <dbReference type="Proteomes" id="UP000887574"/>
    </source>
</evidence>
<sequence length="90" mass="10630">MYAPVDDHYYSCCCSYMPIIPNEEEYLNRHIPAPSPTRWIDEEQKETLWEEEQQQQSLNYVGNREGLFEEAGEAERDTTQWTAATKKPLE</sequence>
<evidence type="ECO:0000256" key="1">
    <source>
        <dbReference type="SAM" id="MobiDB-lite"/>
    </source>
</evidence>
<keyword evidence="2" id="KW-1185">Reference proteome</keyword>
<name>A0A915DSX3_9BILA</name>
<dbReference type="AlphaFoldDB" id="A0A915DSX3"/>
<evidence type="ECO:0000313" key="3">
    <source>
        <dbReference type="WBParaSite" id="jg22521"/>
    </source>
</evidence>
<protein>
    <submittedName>
        <fullName evidence="3">Uncharacterized protein</fullName>
    </submittedName>
</protein>
<feature type="region of interest" description="Disordered" evidence="1">
    <location>
        <begin position="71"/>
        <end position="90"/>
    </location>
</feature>
<dbReference type="Proteomes" id="UP000887574">
    <property type="component" value="Unplaced"/>
</dbReference>
<proteinExistence type="predicted"/>
<organism evidence="2 3">
    <name type="scientific">Ditylenchus dipsaci</name>
    <dbReference type="NCBI Taxonomy" id="166011"/>
    <lineage>
        <taxon>Eukaryota</taxon>
        <taxon>Metazoa</taxon>
        <taxon>Ecdysozoa</taxon>
        <taxon>Nematoda</taxon>
        <taxon>Chromadorea</taxon>
        <taxon>Rhabditida</taxon>
        <taxon>Tylenchina</taxon>
        <taxon>Tylenchomorpha</taxon>
        <taxon>Sphaerularioidea</taxon>
        <taxon>Anguinidae</taxon>
        <taxon>Anguininae</taxon>
        <taxon>Ditylenchus</taxon>
    </lineage>
</organism>
<accession>A0A915DSX3</accession>